<proteinExistence type="predicted"/>
<organism evidence="2 3">
    <name type="scientific">Aduncisulcus paluster</name>
    <dbReference type="NCBI Taxonomy" id="2918883"/>
    <lineage>
        <taxon>Eukaryota</taxon>
        <taxon>Metamonada</taxon>
        <taxon>Carpediemonas-like organisms</taxon>
        <taxon>Aduncisulcus</taxon>
    </lineage>
</organism>
<feature type="compositionally biased region" description="Basic and acidic residues" evidence="1">
    <location>
        <begin position="81"/>
        <end position="96"/>
    </location>
</feature>
<sequence length="317" mass="36555">MVDYKKNVTQATQLDLLQYSFYKCVKNRLKVPLRLLILFETGRTVLSGEIQYIQELKQRLEKIGEGFVEISEEDYASLLKTREEEQSKHEEKDASKGKKPKGSAKKDDESIEEEKPEKKFSLLAKIQQLCPMKGTKSGVLFVDFSQYSVDNTKGIVTERVEIDEEEIDKAIVILNSLLCRKKCLLRLAHSPPISIDISGIEKASDSETVPKKVLFGKTNETHRILSLPSLPRPIPPLSSGEYWRPATRVEEIVQEETAKELGEFIAFIQEKKAEQKRKEEREVRWKELEEQKRIEEEENEKKSKGKSQTDKKKKKGK</sequence>
<feature type="compositionally biased region" description="Basic and acidic residues" evidence="1">
    <location>
        <begin position="104"/>
        <end position="113"/>
    </location>
</feature>
<evidence type="ECO:0000313" key="2">
    <source>
        <dbReference type="EMBL" id="GKT26135.1"/>
    </source>
</evidence>
<name>A0ABQ5K5W3_9EUKA</name>
<gene>
    <name evidence="2" type="ORF">ADUPG1_004680</name>
</gene>
<evidence type="ECO:0000313" key="3">
    <source>
        <dbReference type="Proteomes" id="UP001057375"/>
    </source>
</evidence>
<dbReference type="Proteomes" id="UP001057375">
    <property type="component" value="Unassembled WGS sequence"/>
</dbReference>
<feature type="region of interest" description="Disordered" evidence="1">
    <location>
        <begin position="272"/>
        <end position="317"/>
    </location>
</feature>
<accession>A0ABQ5K5W3</accession>
<feature type="region of interest" description="Disordered" evidence="1">
    <location>
        <begin position="81"/>
        <end position="113"/>
    </location>
</feature>
<dbReference type="EMBL" id="BQXS01007192">
    <property type="protein sequence ID" value="GKT26135.1"/>
    <property type="molecule type" value="Genomic_DNA"/>
</dbReference>
<evidence type="ECO:0000256" key="1">
    <source>
        <dbReference type="SAM" id="MobiDB-lite"/>
    </source>
</evidence>
<feature type="compositionally biased region" description="Basic and acidic residues" evidence="1">
    <location>
        <begin position="272"/>
        <end position="310"/>
    </location>
</feature>
<comment type="caution">
    <text evidence="2">The sequence shown here is derived from an EMBL/GenBank/DDBJ whole genome shotgun (WGS) entry which is preliminary data.</text>
</comment>
<protein>
    <submittedName>
        <fullName evidence="2">Uncharacterized protein</fullName>
    </submittedName>
</protein>
<reference evidence="2" key="1">
    <citation type="submission" date="2022-03" db="EMBL/GenBank/DDBJ databases">
        <title>Draft genome sequence of Aduncisulcus paluster, a free-living microaerophilic Fornicata.</title>
        <authorList>
            <person name="Yuyama I."/>
            <person name="Kume K."/>
            <person name="Tamura T."/>
            <person name="Inagaki Y."/>
            <person name="Hashimoto T."/>
        </authorList>
    </citation>
    <scope>NUCLEOTIDE SEQUENCE</scope>
    <source>
        <strain evidence="2">NY0171</strain>
    </source>
</reference>
<keyword evidence="3" id="KW-1185">Reference proteome</keyword>